<keyword evidence="1" id="KW-0732">Signal</keyword>
<accession>A0A9P5SCX8</accession>
<evidence type="ECO:0000256" key="1">
    <source>
        <dbReference type="SAM" id="SignalP"/>
    </source>
</evidence>
<feature type="signal peptide" evidence="1">
    <location>
        <begin position="1"/>
        <end position="21"/>
    </location>
</feature>
<feature type="non-terminal residue" evidence="2">
    <location>
        <position position="1"/>
    </location>
</feature>
<evidence type="ECO:0000313" key="2">
    <source>
        <dbReference type="EMBL" id="KAF9323569.1"/>
    </source>
</evidence>
<proteinExistence type="predicted"/>
<gene>
    <name evidence="2" type="ORF">BG006_001324</name>
</gene>
<reference evidence="2" key="1">
    <citation type="journal article" date="2020" name="Fungal Divers.">
        <title>Resolving the Mortierellaceae phylogeny through synthesis of multi-gene phylogenetics and phylogenomics.</title>
        <authorList>
            <person name="Vandepol N."/>
            <person name="Liber J."/>
            <person name="Desiro A."/>
            <person name="Na H."/>
            <person name="Kennedy M."/>
            <person name="Barry K."/>
            <person name="Grigoriev I.V."/>
            <person name="Miller A.N."/>
            <person name="O'Donnell K."/>
            <person name="Stajich J.E."/>
            <person name="Bonito G."/>
        </authorList>
    </citation>
    <scope>NUCLEOTIDE SEQUENCE</scope>
    <source>
        <strain evidence="2">NVP1</strain>
    </source>
</reference>
<keyword evidence="3" id="KW-1185">Reference proteome</keyword>
<comment type="caution">
    <text evidence="2">The sequence shown here is derived from an EMBL/GenBank/DDBJ whole genome shotgun (WGS) entry which is preliminary data.</text>
</comment>
<organism evidence="2 3">
    <name type="scientific">Podila minutissima</name>
    <dbReference type="NCBI Taxonomy" id="64525"/>
    <lineage>
        <taxon>Eukaryota</taxon>
        <taxon>Fungi</taxon>
        <taxon>Fungi incertae sedis</taxon>
        <taxon>Mucoromycota</taxon>
        <taxon>Mortierellomycotina</taxon>
        <taxon>Mortierellomycetes</taxon>
        <taxon>Mortierellales</taxon>
        <taxon>Mortierellaceae</taxon>
        <taxon>Podila</taxon>
    </lineage>
</organism>
<name>A0A9P5SCX8_9FUNG</name>
<sequence>LNMTSLKACILLLVAVATANADGRVLFRNTIGDEYHVNAGIHCANFPGWINDQSVTYRVDEPYHCVVFEHHGCSGRAATIVPTNGWVNVPFIGISGIQCWKE</sequence>
<dbReference type="AlphaFoldDB" id="A0A9P5SCX8"/>
<protein>
    <submittedName>
        <fullName evidence="2">Uncharacterized protein</fullName>
    </submittedName>
</protein>
<evidence type="ECO:0000313" key="3">
    <source>
        <dbReference type="Proteomes" id="UP000696485"/>
    </source>
</evidence>
<dbReference type="EMBL" id="JAAAUY010001258">
    <property type="protein sequence ID" value="KAF9323569.1"/>
    <property type="molecule type" value="Genomic_DNA"/>
</dbReference>
<feature type="chain" id="PRO_5040215215" evidence="1">
    <location>
        <begin position="22"/>
        <end position="102"/>
    </location>
</feature>
<dbReference type="Proteomes" id="UP000696485">
    <property type="component" value="Unassembled WGS sequence"/>
</dbReference>